<reference evidence="5 6" key="1">
    <citation type="submission" date="2018-06" db="EMBL/GenBank/DDBJ databases">
        <title>Comparative genomics reveals the genomic features of Rhizophagus irregularis, R. cerebriforme, R. diaphanum and Gigaspora rosea, and their symbiotic lifestyle signature.</title>
        <authorList>
            <person name="Morin E."/>
            <person name="San Clemente H."/>
            <person name="Chen E.C.H."/>
            <person name="De La Providencia I."/>
            <person name="Hainaut M."/>
            <person name="Kuo A."/>
            <person name="Kohler A."/>
            <person name="Murat C."/>
            <person name="Tang N."/>
            <person name="Roy S."/>
            <person name="Loubradou J."/>
            <person name="Henrissat B."/>
            <person name="Grigoriev I.V."/>
            <person name="Corradi N."/>
            <person name="Roux C."/>
            <person name="Martin F.M."/>
        </authorList>
    </citation>
    <scope>NUCLEOTIDE SEQUENCE [LARGE SCALE GENOMIC DNA]</scope>
    <source>
        <strain evidence="5 6">DAOM 227022</strain>
    </source>
</reference>
<dbReference type="GO" id="GO:0016705">
    <property type="term" value="F:oxidoreductase activity, acting on paired donors, with incorporation or reduction of molecular oxygen"/>
    <property type="evidence" value="ECO:0007669"/>
    <property type="project" value="InterPro"/>
</dbReference>
<dbReference type="PRINTS" id="PR00385">
    <property type="entry name" value="P450"/>
</dbReference>
<evidence type="ECO:0000313" key="5">
    <source>
        <dbReference type="EMBL" id="RIA94251.1"/>
    </source>
</evidence>
<dbReference type="Pfam" id="PF00067">
    <property type="entry name" value="p450"/>
    <property type="match status" value="1"/>
</dbReference>
<evidence type="ECO:0000256" key="2">
    <source>
        <dbReference type="ARBA" id="ARBA00023004"/>
    </source>
</evidence>
<organism evidence="5 6">
    <name type="scientific">Glomus cerebriforme</name>
    <dbReference type="NCBI Taxonomy" id="658196"/>
    <lineage>
        <taxon>Eukaryota</taxon>
        <taxon>Fungi</taxon>
        <taxon>Fungi incertae sedis</taxon>
        <taxon>Mucoromycota</taxon>
        <taxon>Glomeromycotina</taxon>
        <taxon>Glomeromycetes</taxon>
        <taxon>Glomerales</taxon>
        <taxon>Glomeraceae</taxon>
        <taxon>Glomus</taxon>
    </lineage>
</organism>
<dbReference type="InterPro" id="IPR036396">
    <property type="entry name" value="Cyt_P450_sf"/>
</dbReference>
<keyword evidence="2 3" id="KW-0408">Iron</keyword>
<feature type="binding site" description="axial binding residue" evidence="3">
    <location>
        <position position="126"/>
    </location>
    <ligand>
        <name>heme</name>
        <dbReference type="ChEBI" id="CHEBI:30413"/>
    </ligand>
    <ligandPart>
        <name>Fe</name>
        <dbReference type="ChEBI" id="CHEBI:18248"/>
    </ligandPart>
</feature>
<comment type="cofactor">
    <cofactor evidence="3">
        <name>heme</name>
        <dbReference type="ChEBI" id="CHEBI:30413"/>
    </cofactor>
</comment>
<evidence type="ECO:0000256" key="1">
    <source>
        <dbReference type="ARBA" id="ARBA00022723"/>
    </source>
</evidence>
<accession>A0A397TGX5</accession>
<dbReference type="OrthoDB" id="2347964at2759"/>
<dbReference type="PANTHER" id="PTHR24301">
    <property type="entry name" value="THROMBOXANE-A SYNTHASE"/>
    <property type="match status" value="1"/>
</dbReference>
<protein>
    <submittedName>
        <fullName evidence="5">Cytochrome P450</fullName>
    </submittedName>
</protein>
<keyword evidence="4" id="KW-0503">Monooxygenase</keyword>
<keyword evidence="4" id="KW-0560">Oxidoreductase</keyword>
<dbReference type="Proteomes" id="UP000265703">
    <property type="component" value="Unassembled WGS sequence"/>
</dbReference>
<dbReference type="PROSITE" id="PS00086">
    <property type="entry name" value="CYTOCHROME_P450"/>
    <property type="match status" value="1"/>
</dbReference>
<evidence type="ECO:0000313" key="6">
    <source>
        <dbReference type="Proteomes" id="UP000265703"/>
    </source>
</evidence>
<dbReference type="Gene3D" id="1.10.630.10">
    <property type="entry name" value="Cytochrome P450"/>
    <property type="match status" value="1"/>
</dbReference>
<feature type="non-terminal residue" evidence="5">
    <location>
        <position position="1"/>
    </location>
</feature>
<dbReference type="CDD" id="cd00302">
    <property type="entry name" value="cytochrome_P450"/>
    <property type="match status" value="1"/>
</dbReference>
<dbReference type="GO" id="GO:0004497">
    <property type="term" value="F:monooxygenase activity"/>
    <property type="evidence" value="ECO:0007669"/>
    <property type="project" value="UniProtKB-KW"/>
</dbReference>
<dbReference type="PANTHER" id="PTHR24301:SF2">
    <property type="entry name" value="THROMBOXANE-A SYNTHASE"/>
    <property type="match status" value="1"/>
</dbReference>
<dbReference type="InterPro" id="IPR002401">
    <property type="entry name" value="Cyt_P450_E_grp-I"/>
</dbReference>
<keyword evidence="6" id="KW-1185">Reference proteome</keyword>
<gene>
    <name evidence="5" type="ORF">C1645_690065</name>
</gene>
<dbReference type="SUPFAM" id="SSF48264">
    <property type="entry name" value="Cytochrome P450"/>
    <property type="match status" value="1"/>
</dbReference>
<comment type="caution">
    <text evidence="5">The sequence shown here is derived from an EMBL/GenBank/DDBJ whole genome shotgun (WGS) entry which is preliminary data.</text>
</comment>
<dbReference type="GO" id="GO:0020037">
    <property type="term" value="F:heme binding"/>
    <property type="evidence" value="ECO:0007669"/>
    <property type="project" value="InterPro"/>
</dbReference>
<keyword evidence="3 4" id="KW-0349">Heme</keyword>
<dbReference type="GO" id="GO:0005506">
    <property type="term" value="F:iron ion binding"/>
    <property type="evidence" value="ECO:0007669"/>
    <property type="project" value="InterPro"/>
</dbReference>
<dbReference type="AlphaFoldDB" id="A0A397TGX5"/>
<dbReference type="PRINTS" id="PR00463">
    <property type="entry name" value="EP450I"/>
</dbReference>
<dbReference type="InterPro" id="IPR017972">
    <property type="entry name" value="Cyt_P450_CS"/>
</dbReference>
<evidence type="ECO:0000256" key="4">
    <source>
        <dbReference type="RuleBase" id="RU000461"/>
    </source>
</evidence>
<keyword evidence="1 3" id="KW-0479">Metal-binding</keyword>
<dbReference type="InterPro" id="IPR001128">
    <property type="entry name" value="Cyt_P450"/>
</dbReference>
<dbReference type="STRING" id="658196.A0A397TGX5"/>
<comment type="similarity">
    <text evidence="4">Belongs to the cytochrome P450 family.</text>
</comment>
<proteinExistence type="inferred from homology"/>
<evidence type="ECO:0000256" key="3">
    <source>
        <dbReference type="PIRSR" id="PIRSR602401-1"/>
    </source>
</evidence>
<dbReference type="EMBL" id="QKYT01000086">
    <property type="protein sequence ID" value="RIA94251.1"/>
    <property type="molecule type" value="Genomic_DNA"/>
</dbReference>
<sequence>YYLCKHPNVKEKMLSEIDSITPESSGKFYLSCNDLRKLKYCEAIIKEATRLMPPVPFTFRHTISECEIAGYKWPAGTDFHINFKGAHNHPECWDNPNIFDPDRFYNSDNNNDRSAWMPFGGGRRICPGKNLATIESLLLMSSVYKNYNVELVNEHEPLKVHTQLISNCTELKVRISPRN</sequence>
<name>A0A397TGX5_9GLOM</name>